<evidence type="ECO:0000313" key="2">
    <source>
        <dbReference type="Proteomes" id="UP000186601"/>
    </source>
</evidence>
<comment type="caution">
    <text evidence="1">The sequence shown here is derived from an EMBL/GenBank/DDBJ whole genome shotgun (WGS) entry which is preliminary data.</text>
</comment>
<gene>
    <name evidence="1" type="ORF">PHLCEN_2v13343</name>
</gene>
<dbReference type="OrthoDB" id="3226250at2759"/>
<name>A0A2R6NEN7_9APHY</name>
<sequence>MVLAHLVPYLSDPAGLRAYPGPSLAKLSKAWLARIAYHGRVNASVHEAHEEYDRASGHDYVGSALFTLPNFTTPVMSAHSTIELLNEPFGEPAYWDRDILSDACKSIPTKPLELTIVMLECGGAPIGLTFCEISQSEYREDLLNVYQVRMRGVLVIKSLHWLNDHGKQVIQQALKKRKGCQKLSLEELYDTSSGKARHSHRTIKIWIQAVKDKLPAAYLVPSSLVPDGLMLKTLDR</sequence>
<dbReference type="EMBL" id="MLYV02001323">
    <property type="protein sequence ID" value="PSR70781.1"/>
    <property type="molecule type" value="Genomic_DNA"/>
</dbReference>
<dbReference type="Proteomes" id="UP000186601">
    <property type="component" value="Unassembled WGS sequence"/>
</dbReference>
<keyword evidence="2" id="KW-1185">Reference proteome</keyword>
<reference evidence="1 2" key="1">
    <citation type="submission" date="2018-02" db="EMBL/GenBank/DDBJ databases">
        <title>Genome sequence of the basidiomycete white-rot fungus Phlebia centrifuga.</title>
        <authorList>
            <person name="Granchi Z."/>
            <person name="Peng M."/>
            <person name="de Vries R.P."/>
            <person name="Hilden K."/>
            <person name="Makela M.R."/>
            <person name="Grigoriev I."/>
            <person name="Riley R."/>
        </authorList>
    </citation>
    <scope>NUCLEOTIDE SEQUENCE [LARGE SCALE GENOMIC DNA]</scope>
    <source>
        <strain evidence="1 2">FBCC195</strain>
    </source>
</reference>
<dbReference type="AlphaFoldDB" id="A0A2R6NEN7"/>
<organism evidence="1 2">
    <name type="scientific">Hermanssonia centrifuga</name>
    <dbReference type="NCBI Taxonomy" id="98765"/>
    <lineage>
        <taxon>Eukaryota</taxon>
        <taxon>Fungi</taxon>
        <taxon>Dikarya</taxon>
        <taxon>Basidiomycota</taxon>
        <taxon>Agaricomycotina</taxon>
        <taxon>Agaricomycetes</taxon>
        <taxon>Polyporales</taxon>
        <taxon>Meruliaceae</taxon>
        <taxon>Hermanssonia</taxon>
    </lineage>
</organism>
<protein>
    <submittedName>
        <fullName evidence="1">Uncharacterized protein</fullName>
    </submittedName>
</protein>
<evidence type="ECO:0000313" key="1">
    <source>
        <dbReference type="EMBL" id="PSR70781.1"/>
    </source>
</evidence>
<accession>A0A2R6NEN7</accession>
<proteinExistence type="predicted"/>